<dbReference type="EMBL" id="CP101497">
    <property type="protein sequence ID" value="UTT62021.1"/>
    <property type="molecule type" value="Genomic_DNA"/>
</dbReference>
<protein>
    <submittedName>
        <fullName evidence="4">DUF4397 domain-containing protein</fullName>
    </submittedName>
</protein>
<organism evidence="4 5">
    <name type="scientific">Microcella humidisoli</name>
    <dbReference type="NCBI Taxonomy" id="2963406"/>
    <lineage>
        <taxon>Bacteria</taxon>
        <taxon>Bacillati</taxon>
        <taxon>Actinomycetota</taxon>
        <taxon>Actinomycetes</taxon>
        <taxon>Micrococcales</taxon>
        <taxon>Microbacteriaceae</taxon>
        <taxon>Microcella</taxon>
    </lineage>
</organism>
<gene>
    <name evidence="4" type="ORF">NNL39_10130</name>
</gene>
<feature type="chain" id="PRO_5045189308" evidence="2">
    <location>
        <begin position="21"/>
        <end position="285"/>
    </location>
</feature>
<evidence type="ECO:0000313" key="4">
    <source>
        <dbReference type="EMBL" id="UTT62021.1"/>
    </source>
</evidence>
<keyword evidence="1" id="KW-1133">Transmembrane helix</keyword>
<dbReference type="Proteomes" id="UP001060039">
    <property type="component" value="Chromosome"/>
</dbReference>
<keyword evidence="1" id="KW-0472">Membrane</keyword>
<keyword evidence="2" id="KW-0732">Signal</keyword>
<keyword evidence="5" id="KW-1185">Reference proteome</keyword>
<evidence type="ECO:0000256" key="1">
    <source>
        <dbReference type="SAM" id="Phobius"/>
    </source>
</evidence>
<dbReference type="Pfam" id="PF14344">
    <property type="entry name" value="DUF4397"/>
    <property type="match status" value="1"/>
</dbReference>
<evidence type="ECO:0000259" key="3">
    <source>
        <dbReference type="Pfam" id="PF14344"/>
    </source>
</evidence>
<name>A0ABY5FV15_9MICO</name>
<feature type="domain" description="DUF4397" evidence="3">
    <location>
        <begin position="35"/>
        <end position="158"/>
    </location>
</feature>
<proteinExistence type="predicted"/>
<feature type="signal peptide" evidence="2">
    <location>
        <begin position="1"/>
        <end position="20"/>
    </location>
</feature>
<evidence type="ECO:0000256" key="2">
    <source>
        <dbReference type="SAM" id="SignalP"/>
    </source>
</evidence>
<dbReference type="RefSeq" id="WP_255159162.1">
    <property type="nucleotide sequence ID" value="NZ_CP101497.1"/>
</dbReference>
<dbReference type="InterPro" id="IPR025510">
    <property type="entry name" value="DUF4397"/>
</dbReference>
<accession>A0ABY5FV15</accession>
<reference evidence="4" key="1">
    <citation type="submission" date="2022-07" db="EMBL/GenBank/DDBJ databases">
        <title>Taxonomic analysis of Microcella humidisoli nov. sp., isolated from riverside soil.</title>
        <authorList>
            <person name="Molina K.M."/>
            <person name="Kim S.B."/>
        </authorList>
    </citation>
    <scope>NUCLEOTIDE SEQUENCE</scope>
    <source>
        <strain evidence="4">MMS21-STM10</strain>
    </source>
</reference>
<evidence type="ECO:0000313" key="5">
    <source>
        <dbReference type="Proteomes" id="UP001060039"/>
    </source>
</evidence>
<feature type="transmembrane region" description="Helical" evidence="1">
    <location>
        <begin position="255"/>
        <end position="276"/>
    </location>
</feature>
<sequence>MRNRILAGLGVVALATVGFAAPANAVSDTTADLWLVHAFPDDALGDGESSTVTIDIGNGAIVLDGVTPETVAPQVDLDPNTYNVTITRESDSTELFNADVTLEAGVSYTAVAHPSIDGDDEVNGFTVSIFENDLSTIAAGEGKITVRHTAGVGAVDIRSGSAVVAGGLANPNEGTLTLPAGVVSDVNAAVAGTDTRAIELGDVTLAEGQHIFVHAFGPDGGDFGAVIFDIEGLHSTPGGIPGGTAGLVDEGTNGIAFGLAGAAALMLLIAGGVIAVRRNAVTAER</sequence>
<keyword evidence="1" id="KW-0812">Transmembrane</keyword>